<keyword evidence="1" id="KW-0812">Transmembrane</keyword>
<accession>A0AAE1DII5</accession>
<comment type="caution">
    <text evidence="2">The sequence shown here is derived from an EMBL/GenBank/DDBJ whole genome shotgun (WGS) entry which is preliminary data.</text>
</comment>
<evidence type="ECO:0000256" key="1">
    <source>
        <dbReference type="SAM" id="Phobius"/>
    </source>
</evidence>
<keyword evidence="1" id="KW-0472">Membrane</keyword>
<evidence type="ECO:0000313" key="3">
    <source>
        <dbReference type="Proteomes" id="UP001283361"/>
    </source>
</evidence>
<gene>
    <name evidence="2" type="ORF">RRG08_028764</name>
</gene>
<keyword evidence="3" id="KW-1185">Reference proteome</keyword>
<feature type="transmembrane region" description="Helical" evidence="1">
    <location>
        <begin position="120"/>
        <end position="137"/>
    </location>
</feature>
<proteinExistence type="predicted"/>
<name>A0AAE1DII5_9GAST</name>
<dbReference type="AlphaFoldDB" id="A0AAE1DII5"/>
<reference evidence="2" key="1">
    <citation type="journal article" date="2023" name="G3 (Bethesda)">
        <title>A reference genome for the long-term kleptoplast-retaining sea slug Elysia crispata morphotype clarki.</title>
        <authorList>
            <person name="Eastman K.E."/>
            <person name="Pendleton A.L."/>
            <person name="Shaikh M.A."/>
            <person name="Suttiyut T."/>
            <person name="Ogas R."/>
            <person name="Tomko P."/>
            <person name="Gavelis G."/>
            <person name="Widhalm J.R."/>
            <person name="Wisecaver J.H."/>
        </authorList>
    </citation>
    <scope>NUCLEOTIDE SEQUENCE</scope>
    <source>
        <strain evidence="2">ECLA1</strain>
    </source>
</reference>
<dbReference type="Proteomes" id="UP001283361">
    <property type="component" value="Unassembled WGS sequence"/>
</dbReference>
<evidence type="ECO:0000313" key="2">
    <source>
        <dbReference type="EMBL" id="KAK3771856.1"/>
    </source>
</evidence>
<feature type="transmembrane region" description="Helical" evidence="1">
    <location>
        <begin position="167"/>
        <end position="185"/>
    </location>
</feature>
<dbReference type="EMBL" id="JAWDGP010003672">
    <property type="protein sequence ID" value="KAK3771856.1"/>
    <property type="molecule type" value="Genomic_DNA"/>
</dbReference>
<sequence length="245" mass="27739">MKTPGRRMTSLQAVICEHVAQNVDTLSHFTCGYSQVVQGKSCTRIGWSYYKSFTRPGHITGRLRIGHRATPSGYYFTAKTKYGKVAKLISYHELAPPTMVTESLVYRWWTSVSRVTSRPAVLLSVSVIGCLMLWLASKQVKSTVQVLADLQLLGPGQVDRLPDRPRYCLFGFLALLFVWLDLFLFKKLFQSVATVVTWSKNRLRAKEDADTCTNVSPKQKAMKPVRKNPVRACRSAGRRLWGFDD</sequence>
<keyword evidence="1" id="KW-1133">Transmembrane helix</keyword>
<organism evidence="2 3">
    <name type="scientific">Elysia crispata</name>
    <name type="common">lettuce slug</name>
    <dbReference type="NCBI Taxonomy" id="231223"/>
    <lineage>
        <taxon>Eukaryota</taxon>
        <taxon>Metazoa</taxon>
        <taxon>Spiralia</taxon>
        <taxon>Lophotrochozoa</taxon>
        <taxon>Mollusca</taxon>
        <taxon>Gastropoda</taxon>
        <taxon>Heterobranchia</taxon>
        <taxon>Euthyneura</taxon>
        <taxon>Panpulmonata</taxon>
        <taxon>Sacoglossa</taxon>
        <taxon>Placobranchoidea</taxon>
        <taxon>Plakobranchidae</taxon>
        <taxon>Elysia</taxon>
    </lineage>
</organism>
<protein>
    <submittedName>
        <fullName evidence="2">Uncharacterized protein</fullName>
    </submittedName>
</protein>